<evidence type="ECO:0000313" key="2">
    <source>
        <dbReference type="EMBL" id="GAA4560341.1"/>
    </source>
</evidence>
<dbReference type="PANTHER" id="PTHR30163:SF8">
    <property type="entry name" value="LYTIC MUREIN TRANSGLYCOSYLASE"/>
    <property type="match status" value="1"/>
</dbReference>
<dbReference type="Gene3D" id="1.10.530.10">
    <property type="match status" value="1"/>
</dbReference>
<gene>
    <name evidence="2" type="ORF">GCM10023175_70130</name>
</gene>
<organism evidence="2 3">
    <name type="scientific">Pseudonocardia xishanensis</name>
    <dbReference type="NCBI Taxonomy" id="630995"/>
    <lineage>
        <taxon>Bacteria</taxon>
        <taxon>Bacillati</taxon>
        <taxon>Actinomycetota</taxon>
        <taxon>Actinomycetes</taxon>
        <taxon>Pseudonocardiales</taxon>
        <taxon>Pseudonocardiaceae</taxon>
        <taxon>Pseudonocardia</taxon>
    </lineage>
</organism>
<accession>A0ABP8S5Q9</accession>
<evidence type="ECO:0000256" key="1">
    <source>
        <dbReference type="SAM" id="MobiDB-lite"/>
    </source>
</evidence>
<dbReference type="InterPro" id="IPR043426">
    <property type="entry name" value="MltB-like"/>
</dbReference>
<evidence type="ECO:0008006" key="4">
    <source>
        <dbReference type="Google" id="ProtNLM"/>
    </source>
</evidence>
<dbReference type="SUPFAM" id="SSF53955">
    <property type="entry name" value="Lysozyme-like"/>
    <property type="match status" value="1"/>
</dbReference>
<keyword evidence="3" id="KW-1185">Reference proteome</keyword>
<dbReference type="EMBL" id="BAABGT010000122">
    <property type="protein sequence ID" value="GAA4560341.1"/>
    <property type="molecule type" value="Genomic_DNA"/>
</dbReference>
<protein>
    <recommendedName>
        <fullName evidence="4">Transglycosylase protein with SLT domain</fullName>
    </recommendedName>
</protein>
<dbReference type="PANTHER" id="PTHR30163">
    <property type="entry name" value="MEMBRANE-BOUND LYTIC MUREIN TRANSGLYCOSYLASE B"/>
    <property type="match status" value="1"/>
</dbReference>
<dbReference type="Proteomes" id="UP001501598">
    <property type="component" value="Unassembled WGS sequence"/>
</dbReference>
<evidence type="ECO:0000313" key="3">
    <source>
        <dbReference type="Proteomes" id="UP001501598"/>
    </source>
</evidence>
<reference evidence="3" key="1">
    <citation type="journal article" date="2019" name="Int. J. Syst. Evol. Microbiol.">
        <title>The Global Catalogue of Microorganisms (GCM) 10K type strain sequencing project: providing services to taxonomists for standard genome sequencing and annotation.</title>
        <authorList>
            <consortium name="The Broad Institute Genomics Platform"/>
            <consortium name="The Broad Institute Genome Sequencing Center for Infectious Disease"/>
            <person name="Wu L."/>
            <person name="Ma J."/>
        </authorList>
    </citation>
    <scope>NUCLEOTIDE SEQUENCE [LARGE SCALE GENOMIC DNA]</scope>
    <source>
        <strain evidence="3">JCM 17906</strain>
    </source>
</reference>
<feature type="region of interest" description="Disordered" evidence="1">
    <location>
        <begin position="28"/>
        <end position="52"/>
    </location>
</feature>
<dbReference type="RefSeq" id="WP_345428419.1">
    <property type="nucleotide sequence ID" value="NZ_BAABGT010000122.1"/>
</dbReference>
<comment type="caution">
    <text evidence="2">The sequence shown here is derived from an EMBL/GenBank/DDBJ whole genome shotgun (WGS) entry which is preliminary data.</text>
</comment>
<proteinExistence type="predicted"/>
<sequence length="231" mass="23671">MRPFAILLGVLTAVGLLVLGIAGLGTSEREPGRGPVARGTPATPAPAVPAEADPAAWAADRADAVGIPERVLAAYAAAELAQRTATPGCNLSWATLAGIGRIESDHARIHGSSLVDGVAQPAIVGIPLDGSSGTREIADTDGGTLDGDPTYDRAVGPMQFLPQTWERFGRGDPQDIDAAARAAAAYLCTADRDVADGAGWWDGVLAYNRSVAYAQRVWAAADRYASAASPA</sequence>
<dbReference type="InterPro" id="IPR023346">
    <property type="entry name" value="Lysozyme-like_dom_sf"/>
</dbReference>
<name>A0ABP8S5Q9_9PSEU</name>